<proteinExistence type="inferred from homology"/>
<dbReference type="EMBL" id="AP027081">
    <property type="protein sequence ID" value="BDU76737.1"/>
    <property type="molecule type" value="Genomic_DNA"/>
</dbReference>
<comment type="similarity">
    <text evidence="2 5">Belongs to the cyclophilin-type PPIase family.</text>
</comment>
<accession>A0AA48GSE9</accession>
<evidence type="ECO:0000313" key="7">
    <source>
        <dbReference type="EMBL" id="BDU76737.1"/>
    </source>
</evidence>
<reference evidence="7" key="1">
    <citation type="journal article" date="2023" name="Int. J. Syst. Evol. Microbiol.">
        <title>Mesoterricola silvestris gen. nov., sp. nov., Mesoterricola sediminis sp. nov., Geothrix oryzae sp. nov., Geothrix edaphica sp. nov., Geothrix rubra sp. nov., and Geothrix limicola sp. nov., six novel members of Acidobacteriota isolated from soils.</title>
        <authorList>
            <person name="Itoh H."/>
            <person name="Sugisawa Y."/>
            <person name="Mise K."/>
            <person name="Xu Z."/>
            <person name="Kuniyasu M."/>
            <person name="Ushijima N."/>
            <person name="Kawano K."/>
            <person name="Kobayashi E."/>
            <person name="Shiratori Y."/>
            <person name="Masuda Y."/>
            <person name="Senoo K."/>
        </authorList>
    </citation>
    <scope>NUCLEOTIDE SEQUENCE</scope>
    <source>
        <strain evidence="7">W786</strain>
    </source>
</reference>
<comment type="function">
    <text evidence="1 5">PPIases accelerate the folding of proteins. It catalyzes the cis-trans isomerization of proline imidic peptide bonds in oligopeptides.</text>
</comment>
<dbReference type="InterPro" id="IPR029000">
    <property type="entry name" value="Cyclophilin-like_dom_sf"/>
</dbReference>
<sequence length="155" mass="16574">MTRVKLQTSKGDINLELFPKEAPGTVANFVKLSKEGFYDGLAFHRVIPQFVIQGGCPNTREGAGGIPGTGGPGYRIKCETAGNPHTHELGALSMAHAGKDTGGSQFFIVNGDRRNVAHLDGVHTVFGKCVGEEDVKVVQTIQANDRIIKAEVTEE</sequence>
<dbReference type="InterPro" id="IPR020892">
    <property type="entry name" value="Cyclophilin-type_PPIase_CS"/>
</dbReference>
<comment type="catalytic activity">
    <reaction evidence="5">
        <text>[protein]-peptidylproline (omega=180) = [protein]-peptidylproline (omega=0)</text>
        <dbReference type="Rhea" id="RHEA:16237"/>
        <dbReference type="Rhea" id="RHEA-COMP:10747"/>
        <dbReference type="Rhea" id="RHEA-COMP:10748"/>
        <dbReference type="ChEBI" id="CHEBI:83833"/>
        <dbReference type="ChEBI" id="CHEBI:83834"/>
        <dbReference type="EC" id="5.2.1.8"/>
    </reaction>
</comment>
<dbReference type="InterPro" id="IPR002130">
    <property type="entry name" value="Cyclophilin-type_PPIase_dom"/>
</dbReference>
<protein>
    <recommendedName>
        <fullName evidence="5">Peptidyl-prolyl cis-trans isomerase</fullName>
        <shortName evidence="5">PPIase</shortName>
        <ecNumber evidence="5">5.2.1.8</ecNumber>
    </recommendedName>
</protein>
<evidence type="ECO:0000256" key="3">
    <source>
        <dbReference type="ARBA" id="ARBA00023110"/>
    </source>
</evidence>
<dbReference type="PANTHER" id="PTHR45625:SF4">
    <property type="entry name" value="PEPTIDYLPROLYL ISOMERASE DOMAIN AND WD REPEAT-CONTAINING PROTEIN 1"/>
    <property type="match status" value="1"/>
</dbReference>
<keyword evidence="4 5" id="KW-0413">Isomerase</keyword>
<dbReference type="RefSeq" id="WP_243333753.1">
    <property type="nucleotide sequence ID" value="NZ_AP027081.1"/>
</dbReference>
<dbReference type="PIRSF" id="PIRSF001467">
    <property type="entry name" value="Peptidylpro_ismrse"/>
    <property type="match status" value="1"/>
</dbReference>
<evidence type="ECO:0000313" key="8">
    <source>
        <dbReference type="Proteomes" id="UP001228113"/>
    </source>
</evidence>
<dbReference type="SUPFAM" id="SSF50891">
    <property type="entry name" value="Cyclophilin-like"/>
    <property type="match status" value="1"/>
</dbReference>
<evidence type="ECO:0000256" key="5">
    <source>
        <dbReference type="RuleBase" id="RU363019"/>
    </source>
</evidence>
<evidence type="ECO:0000256" key="4">
    <source>
        <dbReference type="ARBA" id="ARBA00023235"/>
    </source>
</evidence>
<dbReference type="Pfam" id="PF00160">
    <property type="entry name" value="Pro_isomerase"/>
    <property type="match status" value="1"/>
</dbReference>
<dbReference type="Proteomes" id="UP001228113">
    <property type="component" value="Chromosome"/>
</dbReference>
<dbReference type="PANTHER" id="PTHR45625">
    <property type="entry name" value="PEPTIDYL-PROLYL CIS-TRANS ISOMERASE-RELATED"/>
    <property type="match status" value="1"/>
</dbReference>
<dbReference type="InterPro" id="IPR024936">
    <property type="entry name" value="Cyclophilin-type_PPIase"/>
</dbReference>
<dbReference type="PRINTS" id="PR00153">
    <property type="entry name" value="CSAPPISMRASE"/>
</dbReference>
<organism evidence="7 8">
    <name type="scientific">Mesoterricola sediminis</name>
    <dbReference type="NCBI Taxonomy" id="2927980"/>
    <lineage>
        <taxon>Bacteria</taxon>
        <taxon>Pseudomonadati</taxon>
        <taxon>Acidobacteriota</taxon>
        <taxon>Holophagae</taxon>
        <taxon>Holophagales</taxon>
        <taxon>Holophagaceae</taxon>
        <taxon>Mesoterricola</taxon>
    </lineage>
</organism>
<dbReference type="GO" id="GO:0003755">
    <property type="term" value="F:peptidyl-prolyl cis-trans isomerase activity"/>
    <property type="evidence" value="ECO:0007669"/>
    <property type="project" value="UniProtKB-UniRule"/>
</dbReference>
<dbReference type="CDD" id="cd00317">
    <property type="entry name" value="cyclophilin"/>
    <property type="match status" value="1"/>
</dbReference>
<name>A0AA48GSE9_9BACT</name>
<dbReference type="GO" id="GO:0006457">
    <property type="term" value="P:protein folding"/>
    <property type="evidence" value="ECO:0007669"/>
    <property type="project" value="InterPro"/>
</dbReference>
<dbReference type="KEGG" id="msea:METESE_16950"/>
<keyword evidence="8" id="KW-1185">Reference proteome</keyword>
<evidence type="ECO:0000259" key="6">
    <source>
        <dbReference type="PROSITE" id="PS50072"/>
    </source>
</evidence>
<keyword evidence="3 5" id="KW-0697">Rotamase</keyword>
<feature type="domain" description="PPIase cyclophilin-type" evidence="6">
    <location>
        <begin position="11"/>
        <end position="143"/>
    </location>
</feature>
<evidence type="ECO:0000256" key="1">
    <source>
        <dbReference type="ARBA" id="ARBA00002388"/>
    </source>
</evidence>
<dbReference type="InterPro" id="IPR044666">
    <property type="entry name" value="Cyclophilin_A-like"/>
</dbReference>
<dbReference type="AlphaFoldDB" id="A0AA48GSE9"/>
<dbReference type="Gene3D" id="2.40.100.10">
    <property type="entry name" value="Cyclophilin-like"/>
    <property type="match status" value="1"/>
</dbReference>
<gene>
    <name evidence="7" type="ORF">METESE_16950</name>
</gene>
<evidence type="ECO:0000256" key="2">
    <source>
        <dbReference type="ARBA" id="ARBA00007365"/>
    </source>
</evidence>
<dbReference type="PROSITE" id="PS50072">
    <property type="entry name" value="CSA_PPIASE_2"/>
    <property type="match status" value="1"/>
</dbReference>
<dbReference type="EC" id="5.2.1.8" evidence="5"/>
<dbReference type="PROSITE" id="PS00170">
    <property type="entry name" value="CSA_PPIASE_1"/>
    <property type="match status" value="1"/>
</dbReference>